<dbReference type="AlphaFoldDB" id="A0A2T0QFM3"/>
<gene>
    <name evidence="2" type="ORF">CLV72_1011340</name>
</gene>
<evidence type="ECO:0000313" key="2">
    <source>
        <dbReference type="EMBL" id="PRY02736.1"/>
    </source>
</evidence>
<dbReference type="OrthoDB" id="165368at2"/>
<keyword evidence="3" id="KW-1185">Reference proteome</keyword>
<dbReference type="Pfam" id="PF03992">
    <property type="entry name" value="ABM"/>
    <property type="match status" value="1"/>
</dbReference>
<dbReference type="PROSITE" id="PS51725">
    <property type="entry name" value="ABM"/>
    <property type="match status" value="1"/>
</dbReference>
<dbReference type="Gene3D" id="3.30.70.100">
    <property type="match status" value="1"/>
</dbReference>
<reference evidence="2 3" key="1">
    <citation type="submission" date="2018-03" db="EMBL/GenBank/DDBJ databases">
        <title>Genomic Encyclopedia of Archaeal and Bacterial Type Strains, Phase II (KMG-II): from individual species to whole genera.</title>
        <authorList>
            <person name="Goeker M."/>
        </authorList>
    </citation>
    <scope>NUCLEOTIDE SEQUENCE [LARGE SCALE GENOMIC DNA]</scope>
    <source>
        <strain evidence="2 3">DSM 45601</strain>
    </source>
</reference>
<protein>
    <submittedName>
        <fullName evidence="2">Quinol monooxygenase YgiN</fullName>
    </submittedName>
</protein>
<dbReference type="RefSeq" id="WP_106240855.1">
    <property type="nucleotide sequence ID" value="NZ_PVZC01000001.1"/>
</dbReference>
<dbReference type="GO" id="GO:0004497">
    <property type="term" value="F:monooxygenase activity"/>
    <property type="evidence" value="ECO:0007669"/>
    <property type="project" value="UniProtKB-KW"/>
</dbReference>
<feature type="domain" description="ABM" evidence="1">
    <location>
        <begin position="3"/>
        <end position="91"/>
    </location>
</feature>
<dbReference type="InterPro" id="IPR011008">
    <property type="entry name" value="Dimeric_a/b-barrel"/>
</dbReference>
<keyword evidence="2" id="KW-0560">Oxidoreductase</keyword>
<sequence>MAYGYIGSMRARPGRRDEVVAILLSGSDGLRAAGCRLYLVARAADDPDTIWVTEVWESRERHQESLRLPETRAAIERATPMLTGEFTGRELDVAGGLGVPDA</sequence>
<evidence type="ECO:0000259" key="1">
    <source>
        <dbReference type="PROSITE" id="PS51725"/>
    </source>
</evidence>
<organism evidence="2 3">
    <name type="scientific">Allonocardiopsis opalescens</name>
    <dbReference type="NCBI Taxonomy" id="1144618"/>
    <lineage>
        <taxon>Bacteria</taxon>
        <taxon>Bacillati</taxon>
        <taxon>Actinomycetota</taxon>
        <taxon>Actinomycetes</taxon>
        <taxon>Streptosporangiales</taxon>
        <taxon>Allonocardiopsis</taxon>
    </lineage>
</organism>
<dbReference type="EMBL" id="PVZC01000001">
    <property type="protein sequence ID" value="PRY02736.1"/>
    <property type="molecule type" value="Genomic_DNA"/>
</dbReference>
<evidence type="ECO:0000313" key="3">
    <source>
        <dbReference type="Proteomes" id="UP000237846"/>
    </source>
</evidence>
<proteinExistence type="predicted"/>
<name>A0A2T0QFM3_9ACTN</name>
<dbReference type="SUPFAM" id="SSF54909">
    <property type="entry name" value="Dimeric alpha+beta barrel"/>
    <property type="match status" value="1"/>
</dbReference>
<keyword evidence="2" id="KW-0503">Monooxygenase</keyword>
<accession>A0A2T0QFM3</accession>
<dbReference type="Proteomes" id="UP000237846">
    <property type="component" value="Unassembled WGS sequence"/>
</dbReference>
<dbReference type="InterPro" id="IPR007138">
    <property type="entry name" value="ABM_dom"/>
</dbReference>
<comment type="caution">
    <text evidence="2">The sequence shown here is derived from an EMBL/GenBank/DDBJ whole genome shotgun (WGS) entry which is preliminary data.</text>
</comment>